<feature type="region of interest" description="Disordered" evidence="1">
    <location>
        <begin position="1"/>
        <end position="30"/>
    </location>
</feature>
<proteinExistence type="predicted"/>
<organism evidence="2 3">
    <name type="scientific">Streptosporangium becharense</name>
    <dbReference type="NCBI Taxonomy" id="1816182"/>
    <lineage>
        <taxon>Bacteria</taxon>
        <taxon>Bacillati</taxon>
        <taxon>Actinomycetota</taxon>
        <taxon>Actinomycetes</taxon>
        <taxon>Streptosporangiales</taxon>
        <taxon>Streptosporangiaceae</taxon>
        <taxon>Streptosporangium</taxon>
    </lineage>
</organism>
<dbReference type="RefSeq" id="WP_184544511.1">
    <property type="nucleotide sequence ID" value="NZ_JACHMP010000001.1"/>
</dbReference>
<keyword evidence="3" id="KW-1185">Reference proteome</keyword>
<evidence type="ECO:0000313" key="3">
    <source>
        <dbReference type="Proteomes" id="UP000540685"/>
    </source>
</evidence>
<accession>A0A7W9IK61</accession>
<comment type="caution">
    <text evidence="2">The sequence shown here is derived from an EMBL/GenBank/DDBJ whole genome shotgun (WGS) entry which is preliminary data.</text>
</comment>
<dbReference type="EMBL" id="JACHMP010000001">
    <property type="protein sequence ID" value="MBB5822244.1"/>
    <property type="molecule type" value="Genomic_DNA"/>
</dbReference>
<name>A0A7W9IK61_9ACTN</name>
<feature type="compositionally biased region" description="Basic and acidic residues" evidence="1">
    <location>
        <begin position="1"/>
        <end position="13"/>
    </location>
</feature>
<sequence length="89" mass="9847">MGEQAHDLAREDQIPLVARPSGDRDDLRTGVPHEVFLDPAQGTGRDSGVHRPRFDRALDANDGHVYLPLLIASFETNEVNERTTTGAQR</sequence>
<dbReference type="Proteomes" id="UP000540685">
    <property type="component" value="Unassembled WGS sequence"/>
</dbReference>
<evidence type="ECO:0000313" key="2">
    <source>
        <dbReference type="EMBL" id="MBB5822244.1"/>
    </source>
</evidence>
<gene>
    <name evidence="2" type="ORF">F4562_005306</name>
</gene>
<reference evidence="2 3" key="1">
    <citation type="submission" date="2020-08" db="EMBL/GenBank/DDBJ databases">
        <title>Sequencing the genomes of 1000 actinobacteria strains.</title>
        <authorList>
            <person name="Klenk H.-P."/>
        </authorList>
    </citation>
    <scope>NUCLEOTIDE SEQUENCE [LARGE SCALE GENOMIC DNA]</scope>
    <source>
        <strain evidence="2 3">DSM 46887</strain>
    </source>
</reference>
<evidence type="ECO:0000256" key="1">
    <source>
        <dbReference type="SAM" id="MobiDB-lite"/>
    </source>
</evidence>
<dbReference type="AlphaFoldDB" id="A0A7W9IK61"/>
<protein>
    <submittedName>
        <fullName evidence="2">Uncharacterized protein</fullName>
    </submittedName>
</protein>